<comment type="subcellular location">
    <subcellularLocation>
        <location evidence="1">Cytoplasm</location>
    </subcellularLocation>
</comment>
<dbReference type="SMART" id="SM00347">
    <property type="entry name" value="HTH_MARR"/>
    <property type="match status" value="1"/>
</dbReference>
<feature type="domain" description="HTH marR-type" evidence="6">
    <location>
        <begin position="6"/>
        <end position="136"/>
    </location>
</feature>
<dbReference type="RefSeq" id="WP_086450358.1">
    <property type="nucleotide sequence ID" value="NZ_MSPP01000001.1"/>
</dbReference>
<dbReference type="Proteomes" id="UP000194664">
    <property type="component" value="Unassembled WGS sequence"/>
</dbReference>
<evidence type="ECO:0000256" key="4">
    <source>
        <dbReference type="ARBA" id="ARBA00023125"/>
    </source>
</evidence>
<dbReference type="PROSITE" id="PS50995">
    <property type="entry name" value="HTH_MARR_2"/>
    <property type="match status" value="1"/>
</dbReference>
<reference evidence="7 8" key="1">
    <citation type="submission" date="2016-12" db="EMBL/GenBank/DDBJ databases">
        <title>The draft genome sequence of HSLHS2.</title>
        <authorList>
            <person name="Hu D."/>
            <person name="Wang L."/>
            <person name="Shao Z."/>
        </authorList>
    </citation>
    <scope>NUCLEOTIDE SEQUENCE [LARGE SCALE GENOMIC DNA]</scope>
    <source>
        <strain evidence="7">MCCC 1A06712</strain>
    </source>
</reference>
<evidence type="ECO:0000313" key="8">
    <source>
        <dbReference type="Proteomes" id="UP000194664"/>
    </source>
</evidence>
<keyword evidence="2" id="KW-0963">Cytoplasm</keyword>
<name>A0A251X2B0_9RHOB</name>
<dbReference type="GO" id="GO:0006950">
    <property type="term" value="P:response to stress"/>
    <property type="evidence" value="ECO:0007669"/>
    <property type="project" value="TreeGrafter"/>
</dbReference>
<dbReference type="EMBL" id="MSPP01000001">
    <property type="protein sequence ID" value="OUD10711.1"/>
    <property type="molecule type" value="Genomic_DNA"/>
</dbReference>
<sequence length="140" mass="15916">MSDPLNEMICFDVYAANLAVGRLYKPLLDELGLTYPQYLALMILWEKDGRAIGEISGILGLESSTLTPLIKRMEATGLVTRRRDDKDERRVHVFLTDAGRKIETERLRLTQCVADATGLSFDEFVQLQGLLRKMRKAIQK</sequence>
<dbReference type="Gene3D" id="1.10.10.10">
    <property type="entry name" value="Winged helix-like DNA-binding domain superfamily/Winged helix DNA-binding domain"/>
    <property type="match status" value="1"/>
</dbReference>
<dbReference type="InterPro" id="IPR039422">
    <property type="entry name" value="MarR/SlyA-like"/>
</dbReference>
<keyword evidence="3" id="KW-0805">Transcription regulation</keyword>
<evidence type="ECO:0000313" key="7">
    <source>
        <dbReference type="EMBL" id="OUD10711.1"/>
    </source>
</evidence>
<organism evidence="7 8">
    <name type="scientific">Marivivens niveibacter</name>
    <dbReference type="NCBI Taxonomy" id="1930667"/>
    <lineage>
        <taxon>Bacteria</taxon>
        <taxon>Pseudomonadati</taxon>
        <taxon>Pseudomonadota</taxon>
        <taxon>Alphaproteobacteria</taxon>
        <taxon>Rhodobacterales</taxon>
        <taxon>Paracoccaceae</taxon>
        <taxon>Marivivens group</taxon>
        <taxon>Marivivens</taxon>
    </lineage>
</organism>
<dbReference type="PANTHER" id="PTHR33164:SF5">
    <property type="entry name" value="ORGANIC HYDROPEROXIDE RESISTANCE TRANSCRIPTIONAL REGULATOR"/>
    <property type="match status" value="1"/>
</dbReference>
<dbReference type="Pfam" id="PF22381">
    <property type="entry name" value="Staph_reg_Sar_Rot"/>
    <property type="match status" value="1"/>
</dbReference>
<gene>
    <name evidence="7" type="ORF">BVC71_04285</name>
</gene>
<evidence type="ECO:0000259" key="6">
    <source>
        <dbReference type="PROSITE" id="PS50995"/>
    </source>
</evidence>
<evidence type="ECO:0000256" key="3">
    <source>
        <dbReference type="ARBA" id="ARBA00023015"/>
    </source>
</evidence>
<dbReference type="FunFam" id="1.10.10.10:FF:000163">
    <property type="entry name" value="MarR family transcriptional regulator"/>
    <property type="match status" value="1"/>
</dbReference>
<evidence type="ECO:0000256" key="2">
    <source>
        <dbReference type="ARBA" id="ARBA00022490"/>
    </source>
</evidence>
<dbReference type="GO" id="GO:0003700">
    <property type="term" value="F:DNA-binding transcription factor activity"/>
    <property type="evidence" value="ECO:0007669"/>
    <property type="project" value="InterPro"/>
</dbReference>
<dbReference type="InterPro" id="IPR036388">
    <property type="entry name" value="WH-like_DNA-bd_sf"/>
</dbReference>
<dbReference type="PANTHER" id="PTHR33164">
    <property type="entry name" value="TRANSCRIPTIONAL REGULATOR, MARR FAMILY"/>
    <property type="match status" value="1"/>
</dbReference>
<dbReference type="OrthoDB" id="9806864at2"/>
<evidence type="ECO:0000256" key="5">
    <source>
        <dbReference type="ARBA" id="ARBA00023163"/>
    </source>
</evidence>
<dbReference type="InterPro" id="IPR036390">
    <property type="entry name" value="WH_DNA-bd_sf"/>
</dbReference>
<keyword evidence="4" id="KW-0238">DNA-binding</keyword>
<comment type="caution">
    <text evidence="7">The sequence shown here is derived from an EMBL/GenBank/DDBJ whole genome shotgun (WGS) entry which is preliminary data.</text>
</comment>
<dbReference type="AlphaFoldDB" id="A0A251X2B0"/>
<dbReference type="InterPro" id="IPR055166">
    <property type="entry name" value="Transc_reg_Sar_Rot_HTH"/>
</dbReference>
<protein>
    <submittedName>
        <fullName evidence="7">MarR family transcriptional regulator</fullName>
    </submittedName>
</protein>
<keyword evidence="5" id="KW-0804">Transcription</keyword>
<keyword evidence="8" id="KW-1185">Reference proteome</keyword>
<accession>A0A251X2B0</accession>
<dbReference type="InterPro" id="IPR000835">
    <property type="entry name" value="HTH_MarR-typ"/>
</dbReference>
<dbReference type="GO" id="GO:0003677">
    <property type="term" value="F:DNA binding"/>
    <property type="evidence" value="ECO:0007669"/>
    <property type="project" value="UniProtKB-KW"/>
</dbReference>
<dbReference type="GO" id="GO:0005737">
    <property type="term" value="C:cytoplasm"/>
    <property type="evidence" value="ECO:0007669"/>
    <property type="project" value="UniProtKB-SubCell"/>
</dbReference>
<evidence type="ECO:0000256" key="1">
    <source>
        <dbReference type="ARBA" id="ARBA00004496"/>
    </source>
</evidence>
<dbReference type="SUPFAM" id="SSF46785">
    <property type="entry name" value="Winged helix' DNA-binding domain"/>
    <property type="match status" value="1"/>
</dbReference>
<proteinExistence type="predicted"/>